<dbReference type="EMBL" id="CP089984">
    <property type="protein sequence ID" value="WXB15971.1"/>
    <property type="molecule type" value="Genomic_DNA"/>
</dbReference>
<accession>A0ABZ2M3S5</accession>
<evidence type="ECO:0008006" key="3">
    <source>
        <dbReference type="Google" id="ProtNLM"/>
    </source>
</evidence>
<protein>
    <recommendedName>
        <fullName evidence="3">Chitinase</fullName>
    </recommendedName>
</protein>
<dbReference type="SUPFAM" id="SSF51445">
    <property type="entry name" value="(Trans)glycosidases"/>
    <property type="match status" value="1"/>
</dbReference>
<organism evidence="1 2">
    <name type="scientific">Pendulispora albinea</name>
    <dbReference type="NCBI Taxonomy" id="2741071"/>
    <lineage>
        <taxon>Bacteria</taxon>
        <taxon>Pseudomonadati</taxon>
        <taxon>Myxococcota</taxon>
        <taxon>Myxococcia</taxon>
        <taxon>Myxococcales</taxon>
        <taxon>Sorangiineae</taxon>
        <taxon>Pendulisporaceae</taxon>
        <taxon>Pendulispora</taxon>
    </lineage>
</organism>
<dbReference type="Gene3D" id="3.20.20.80">
    <property type="entry name" value="Glycosidases"/>
    <property type="match status" value="1"/>
</dbReference>
<name>A0ABZ2M3S5_9BACT</name>
<reference evidence="1 2" key="1">
    <citation type="submission" date="2021-12" db="EMBL/GenBank/DDBJ databases">
        <title>Discovery of the Pendulisporaceae a myxobacterial family with distinct sporulation behavior and unique specialized metabolism.</title>
        <authorList>
            <person name="Garcia R."/>
            <person name="Popoff A."/>
            <person name="Bader C.D."/>
            <person name="Loehr J."/>
            <person name="Walesch S."/>
            <person name="Walt C."/>
            <person name="Boldt J."/>
            <person name="Bunk B."/>
            <person name="Haeckl F.J.F.P.J."/>
            <person name="Gunesch A.P."/>
            <person name="Birkelbach J."/>
            <person name="Nuebel U."/>
            <person name="Pietschmann T."/>
            <person name="Bach T."/>
            <person name="Mueller R."/>
        </authorList>
    </citation>
    <scope>NUCLEOTIDE SEQUENCE [LARGE SCALE GENOMIC DNA]</scope>
    <source>
        <strain evidence="1 2">MSr11954</strain>
    </source>
</reference>
<dbReference type="InterPro" id="IPR017853">
    <property type="entry name" value="GH"/>
</dbReference>
<proteinExistence type="predicted"/>
<sequence length="310" mass="33789">MNQAGARDRDGDGPVAMAYWAGWANDPIPDLYFRLGLAFALLEGNGTSEPYWTNYEKSGNFENWGPEGTTYYTWNHWLRTHGNGEQGAITQVCYGGATDENSRRVITDGTALDNLAGEIKANIEKYFFGGLDLDIEGWWLYDRASNERFAKNLVQVVDVVANGIPSWKPITVAVGASAAGPIPSVGPDNYTGTMAPFLTDPVMAKVSRINIMSYNLDIENLYGNLDDIGAILRTFTDLGVDARKLSIGIQPIQQSGQPSASLDTVEQLGAYLRENGYGGAFLWGIGAPENPSYPTSAEYMTRMMKGLGLI</sequence>
<dbReference type="RefSeq" id="WP_394825602.1">
    <property type="nucleotide sequence ID" value="NZ_CP089984.1"/>
</dbReference>
<evidence type="ECO:0000313" key="1">
    <source>
        <dbReference type="EMBL" id="WXB15971.1"/>
    </source>
</evidence>
<gene>
    <name evidence="1" type="ORF">LZC94_01580</name>
</gene>
<dbReference type="Proteomes" id="UP001370348">
    <property type="component" value="Chromosome"/>
</dbReference>
<evidence type="ECO:0000313" key="2">
    <source>
        <dbReference type="Proteomes" id="UP001370348"/>
    </source>
</evidence>
<keyword evidence="2" id="KW-1185">Reference proteome</keyword>